<dbReference type="PANTHER" id="PTHR36509:SF3">
    <property type="entry name" value="SIGNAL PEPTIDE PROTEIN"/>
    <property type="match status" value="1"/>
</dbReference>
<dbReference type="InterPro" id="IPR037049">
    <property type="entry name" value="DUF1214_C_sf"/>
</dbReference>
<keyword evidence="5" id="KW-1185">Reference proteome</keyword>
<dbReference type="AlphaFoldDB" id="A0A0M7AQL2"/>
<keyword evidence="1" id="KW-0732">Signal</keyword>
<evidence type="ECO:0000256" key="1">
    <source>
        <dbReference type="SAM" id="SignalP"/>
    </source>
</evidence>
<dbReference type="EMBL" id="CXWD01000028">
    <property type="protein sequence ID" value="CTQ76706.1"/>
    <property type="molecule type" value="Genomic_DNA"/>
</dbReference>
<dbReference type="InterPro" id="IPR010679">
    <property type="entry name" value="DUF1254"/>
</dbReference>
<dbReference type="Gene3D" id="2.60.40.1610">
    <property type="entry name" value="Domain of unknown function DUF1254"/>
    <property type="match status" value="1"/>
</dbReference>
<feature type="chain" id="PRO_5005809530" description="DUF1254 domain-containing protein" evidence="1">
    <location>
        <begin position="23"/>
        <end position="522"/>
    </location>
</feature>
<reference evidence="5" key="1">
    <citation type="submission" date="2015-07" db="EMBL/GenBank/DDBJ databases">
        <authorList>
            <person name="Rodrigo-Torres Lidia"/>
            <person name="Arahal R.David."/>
        </authorList>
    </citation>
    <scope>NUCLEOTIDE SEQUENCE [LARGE SCALE GENOMIC DNA]</scope>
    <source>
        <strain evidence="5">CECT 5112</strain>
    </source>
</reference>
<dbReference type="PANTHER" id="PTHR36509">
    <property type="entry name" value="BLL3101 PROTEIN"/>
    <property type="match status" value="1"/>
</dbReference>
<gene>
    <name evidence="4" type="ORF">LAX5112_04681</name>
</gene>
<dbReference type="OrthoDB" id="272779at2"/>
<dbReference type="SUPFAM" id="SSF160935">
    <property type="entry name" value="VPA0735-like"/>
    <property type="match status" value="1"/>
</dbReference>
<dbReference type="STRING" id="388408.LAX5112_04681"/>
<name>A0A0M7AQL2_9HYPH</name>
<feature type="signal peptide" evidence="1">
    <location>
        <begin position="1"/>
        <end position="22"/>
    </location>
</feature>
<feature type="domain" description="DUF1254" evidence="3">
    <location>
        <begin position="107"/>
        <end position="218"/>
    </location>
</feature>
<evidence type="ECO:0008006" key="6">
    <source>
        <dbReference type="Google" id="ProtNLM"/>
    </source>
</evidence>
<proteinExistence type="predicted"/>
<accession>A0A0M7AQL2</accession>
<evidence type="ECO:0000259" key="3">
    <source>
        <dbReference type="Pfam" id="PF06863"/>
    </source>
</evidence>
<dbReference type="Proteomes" id="UP000053235">
    <property type="component" value="Unassembled WGS sequence"/>
</dbReference>
<organism evidence="4 5">
    <name type="scientific">Roseibium alexandrii</name>
    <dbReference type="NCBI Taxonomy" id="388408"/>
    <lineage>
        <taxon>Bacteria</taxon>
        <taxon>Pseudomonadati</taxon>
        <taxon>Pseudomonadota</taxon>
        <taxon>Alphaproteobacteria</taxon>
        <taxon>Hyphomicrobiales</taxon>
        <taxon>Stappiaceae</taxon>
        <taxon>Roseibium</taxon>
    </lineage>
</organism>
<dbReference type="Pfam" id="PF06863">
    <property type="entry name" value="DUF1254"/>
    <property type="match status" value="1"/>
</dbReference>
<protein>
    <recommendedName>
        <fullName evidence="6">DUF1254 domain-containing protein</fullName>
    </recommendedName>
</protein>
<sequence>MKTKLLALALASGTFLANGAEAEEIRVPNLQTEQEFFDAMPVTGTVSTFFGDFEMEHSVPTEDSVDRIYELIDHQRAAQLYLWGLPIAAHEQLIQGYFENFEGYDYNTFVRVESFEERRGYLTANETTNYALGTFNTDGAAVVLEVPPGVIIGMIDDMWQESVSDIGIFGPNKGRGGTHVIIGPNTPQHMQPDPSALGDDFNIIKINTNRGIALARVSGGTIEETLEKWAEMRMYNYGSEPSINVIGGEDLMTQTIQPRGMAYWRLLHAAINNEVVAERDRLFMYWLKSLGIERGKPFEPNERQTAALLDGAKVGEMMAKSFVFSERLDGVLREYDWRYVLGGEWGDGIKYNQSMRDYDIFDPRARYTYEAMTTSPSMTVPRPGGAQGYVAKFEDSDGNRLKGEERYVMEFNSQPPQDMFWSLTIYDPDTRALLNNRGLKDGSDVTVDSINHKPKLNVDGSYVVMLGPDDAPEGWASNYVRTLPGRGWFPYIRAYGAHKEFFDGTYQLPNIHRVENFDKWIK</sequence>
<evidence type="ECO:0000313" key="4">
    <source>
        <dbReference type="EMBL" id="CTQ76706.1"/>
    </source>
</evidence>
<feature type="domain" description="DUF1214" evidence="2">
    <location>
        <begin position="389"/>
        <end position="498"/>
    </location>
</feature>
<evidence type="ECO:0000313" key="5">
    <source>
        <dbReference type="Proteomes" id="UP000053235"/>
    </source>
</evidence>
<dbReference type="Gene3D" id="2.60.120.600">
    <property type="entry name" value="Domain of unknown function DUF1214, C-terminal domain"/>
    <property type="match status" value="1"/>
</dbReference>
<dbReference type="Gene3D" id="1.10.3360.10">
    <property type="entry name" value="VPA0735-like domain"/>
    <property type="match status" value="1"/>
</dbReference>
<dbReference type="InterPro" id="IPR010621">
    <property type="entry name" value="DUF1214"/>
</dbReference>
<dbReference type="RefSeq" id="WP_055673862.1">
    <property type="nucleotide sequence ID" value="NZ_CXWD01000028.1"/>
</dbReference>
<dbReference type="InterPro" id="IPR037050">
    <property type="entry name" value="DUF1254_sf"/>
</dbReference>
<evidence type="ECO:0000259" key="2">
    <source>
        <dbReference type="Pfam" id="PF06742"/>
    </source>
</evidence>
<dbReference type="Pfam" id="PF06742">
    <property type="entry name" value="DUF1214"/>
    <property type="match status" value="1"/>
</dbReference>